<reference evidence="6" key="1">
    <citation type="submission" date="2021-06" db="EMBL/GenBank/DDBJ databases">
        <authorList>
            <person name="Kallberg Y."/>
            <person name="Tangrot J."/>
            <person name="Rosling A."/>
        </authorList>
    </citation>
    <scope>NUCLEOTIDE SEQUENCE</scope>
    <source>
        <strain evidence="6">FL130A</strain>
    </source>
</reference>
<organism evidence="6 7">
    <name type="scientific">Ambispora leptoticha</name>
    <dbReference type="NCBI Taxonomy" id="144679"/>
    <lineage>
        <taxon>Eukaryota</taxon>
        <taxon>Fungi</taxon>
        <taxon>Fungi incertae sedis</taxon>
        <taxon>Mucoromycota</taxon>
        <taxon>Glomeromycotina</taxon>
        <taxon>Glomeromycetes</taxon>
        <taxon>Archaeosporales</taxon>
        <taxon>Ambisporaceae</taxon>
        <taxon>Ambispora</taxon>
    </lineage>
</organism>
<dbReference type="Gene3D" id="3.30.43.10">
    <property type="entry name" value="Uridine Diphospho-n-acetylenolpyruvylglucosamine Reductase, domain 2"/>
    <property type="match status" value="1"/>
</dbReference>
<dbReference type="EMBL" id="CAJVPS010000993">
    <property type="protein sequence ID" value="CAG8518944.1"/>
    <property type="molecule type" value="Genomic_DNA"/>
</dbReference>
<proteinExistence type="predicted"/>
<protein>
    <recommendedName>
        <fullName evidence="2">D-arabinono-1,4-lactone oxidase</fullName>
        <ecNumber evidence="2">1.1.3.37</ecNumber>
    </recommendedName>
    <alternativeName>
        <fullName evidence="4">L-galactono-gamma-lactone oxidase</fullName>
    </alternativeName>
</protein>
<evidence type="ECO:0000313" key="6">
    <source>
        <dbReference type="EMBL" id="CAG8518944.1"/>
    </source>
</evidence>
<sequence>MSDQFAKTPNVGRTQKNYQFRNWADTFRCIPELYFRPESEDEIVNIVNLARENHKTVKVVGAGHSPSDLACTNEYMINLDDLNHVLEFDPKSLIVTVEAGIRLFQLNQELKWRGIALRSLGSISDQSIAGAISSATHGTGINFGNLSTQVIGLTLVTASGQKISCSKEKNTEIFKAALCSIGALGIITRVTIQCEAEFRLEAEQKPIKLDAILNDLEKVVYSAEHVRFWWFSPTDD</sequence>
<dbReference type="InterPro" id="IPR010031">
    <property type="entry name" value="FAD_lactone_oxidase-like"/>
</dbReference>
<dbReference type="Pfam" id="PF04030">
    <property type="entry name" value="ALO"/>
    <property type="match status" value="1"/>
</dbReference>
<evidence type="ECO:0000259" key="5">
    <source>
        <dbReference type="PROSITE" id="PS51387"/>
    </source>
</evidence>
<accession>A0A9N9A5M9</accession>
<evidence type="ECO:0000313" key="7">
    <source>
        <dbReference type="Proteomes" id="UP000789508"/>
    </source>
</evidence>
<dbReference type="InterPro" id="IPR016167">
    <property type="entry name" value="FAD-bd_PCMH_sub1"/>
</dbReference>
<dbReference type="GO" id="GO:0071949">
    <property type="term" value="F:FAD binding"/>
    <property type="evidence" value="ECO:0007669"/>
    <property type="project" value="InterPro"/>
</dbReference>
<dbReference type="EC" id="1.1.3.37" evidence="2"/>
<dbReference type="GO" id="GO:0003885">
    <property type="term" value="F:D-arabinono-1,4-lactone oxidase activity"/>
    <property type="evidence" value="ECO:0007669"/>
    <property type="project" value="UniProtKB-EC"/>
</dbReference>
<dbReference type="PANTHER" id="PTHR43762">
    <property type="entry name" value="L-GULONOLACTONE OXIDASE"/>
    <property type="match status" value="1"/>
</dbReference>
<dbReference type="Gene3D" id="3.30.465.10">
    <property type="match status" value="1"/>
</dbReference>
<dbReference type="InterPro" id="IPR016169">
    <property type="entry name" value="FAD-bd_PCMH_sub2"/>
</dbReference>
<evidence type="ECO:0000256" key="2">
    <source>
        <dbReference type="ARBA" id="ARBA00013136"/>
    </source>
</evidence>
<dbReference type="GO" id="GO:0016020">
    <property type="term" value="C:membrane"/>
    <property type="evidence" value="ECO:0007669"/>
    <property type="project" value="InterPro"/>
</dbReference>
<dbReference type="InterPro" id="IPR036318">
    <property type="entry name" value="FAD-bd_PCMH-like_sf"/>
</dbReference>
<dbReference type="PROSITE" id="PS51387">
    <property type="entry name" value="FAD_PCMH"/>
    <property type="match status" value="1"/>
</dbReference>
<evidence type="ECO:0000256" key="3">
    <source>
        <dbReference type="ARBA" id="ARBA00023002"/>
    </source>
</evidence>
<dbReference type="AlphaFoldDB" id="A0A9N9A5M9"/>
<keyword evidence="3" id="KW-0560">Oxidoreductase</keyword>
<dbReference type="Proteomes" id="UP000789508">
    <property type="component" value="Unassembled WGS sequence"/>
</dbReference>
<dbReference type="Pfam" id="PF01565">
    <property type="entry name" value="FAD_binding_4"/>
    <property type="match status" value="1"/>
</dbReference>
<keyword evidence="7" id="KW-1185">Reference proteome</keyword>
<comment type="pathway">
    <text evidence="1">Cofactor biosynthesis; D-erythroascorbate biosynthesis; dehydro-D-arabinono-1,4-lactone from D-arabinose: step 2/2.</text>
</comment>
<dbReference type="InterPro" id="IPR006094">
    <property type="entry name" value="Oxid_FAD_bind_N"/>
</dbReference>
<dbReference type="InterPro" id="IPR016166">
    <property type="entry name" value="FAD-bd_PCMH"/>
</dbReference>
<dbReference type="PANTHER" id="PTHR43762:SF1">
    <property type="entry name" value="D-ARABINONO-1,4-LACTONE OXIDASE"/>
    <property type="match status" value="1"/>
</dbReference>
<gene>
    <name evidence="6" type="ORF">ALEPTO_LOCUS4362</name>
</gene>
<dbReference type="SUPFAM" id="SSF56176">
    <property type="entry name" value="FAD-binding/transporter-associated domain-like"/>
    <property type="match status" value="1"/>
</dbReference>
<dbReference type="InterPro" id="IPR007173">
    <property type="entry name" value="ALO_C"/>
</dbReference>
<comment type="caution">
    <text evidence="6">The sequence shown here is derived from an EMBL/GenBank/DDBJ whole genome shotgun (WGS) entry which is preliminary data.</text>
</comment>
<evidence type="ECO:0000256" key="4">
    <source>
        <dbReference type="ARBA" id="ARBA00033418"/>
    </source>
</evidence>
<dbReference type="OrthoDB" id="610608at2759"/>
<name>A0A9N9A5M9_9GLOM</name>
<feature type="domain" description="FAD-binding PCMH-type" evidence="5">
    <location>
        <begin position="27"/>
        <end position="197"/>
    </location>
</feature>
<feature type="non-terminal residue" evidence="6">
    <location>
        <position position="1"/>
    </location>
</feature>
<evidence type="ECO:0000256" key="1">
    <source>
        <dbReference type="ARBA" id="ARBA00005083"/>
    </source>
</evidence>